<dbReference type="AlphaFoldDB" id="C6LKY3"/>
<dbReference type="InterPro" id="IPR012547">
    <property type="entry name" value="PDDEXK_9"/>
</dbReference>
<evidence type="ECO:0000313" key="2">
    <source>
        <dbReference type="Proteomes" id="UP000005561"/>
    </source>
</evidence>
<evidence type="ECO:0000313" key="1">
    <source>
        <dbReference type="EMBL" id="EET58731.1"/>
    </source>
</evidence>
<sequence>MSRIEKFCAAFPDGDAERIEEMLHGYLWDSISVRDTAVRKNMKEKFYHGMVLGLLQSRSDWLVRSNAETGEGYSDILVYMPDKTGIVIELKYADDGNLQ</sequence>
<dbReference type="OrthoDB" id="1050390at2"/>
<dbReference type="EMBL" id="ACCL02000026">
    <property type="protein sequence ID" value="EET58731.1"/>
    <property type="molecule type" value="Genomic_DNA"/>
</dbReference>
<name>C6LKY3_9FIRM</name>
<dbReference type="Proteomes" id="UP000005561">
    <property type="component" value="Unassembled WGS sequence"/>
</dbReference>
<organism evidence="1 2">
    <name type="scientific">Marvinbryantia formatexigens DSM 14469</name>
    <dbReference type="NCBI Taxonomy" id="478749"/>
    <lineage>
        <taxon>Bacteria</taxon>
        <taxon>Bacillati</taxon>
        <taxon>Bacillota</taxon>
        <taxon>Clostridia</taxon>
        <taxon>Lachnospirales</taxon>
        <taxon>Lachnospiraceae</taxon>
        <taxon>Marvinbryantia</taxon>
    </lineage>
</organism>
<gene>
    <name evidence="1" type="ORF">BRYFOR_09330</name>
</gene>
<dbReference type="STRING" id="168384.SAMN05660368_03820"/>
<dbReference type="eggNOG" id="ENOG503317G">
    <property type="taxonomic scope" value="Bacteria"/>
</dbReference>
<dbReference type="Pfam" id="PF08011">
    <property type="entry name" value="PDDEXK_9"/>
    <property type="match status" value="1"/>
</dbReference>
<comment type="caution">
    <text evidence="1">The sequence shown here is derived from an EMBL/GenBank/DDBJ whole genome shotgun (WGS) entry which is preliminary data.</text>
</comment>
<accession>C6LKY3</accession>
<evidence type="ECO:0008006" key="3">
    <source>
        <dbReference type="Google" id="ProtNLM"/>
    </source>
</evidence>
<dbReference type="RefSeq" id="WP_006864082.1">
    <property type="nucleotide sequence ID" value="NZ_ACCL02000026.1"/>
</dbReference>
<keyword evidence="2" id="KW-1185">Reference proteome</keyword>
<protein>
    <recommendedName>
        <fullName evidence="3">NERD domain-containing protein</fullName>
    </recommendedName>
</protein>
<reference evidence="1" key="1">
    <citation type="submission" date="2009-07" db="EMBL/GenBank/DDBJ databases">
        <authorList>
            <person name="Weinstock G."/>
            <person name="Sodergren E."/>
            <person name="Clifton S."/>
            <person name="Fulton L."/>
            <person name="Fulton B."/>
            <person name="Courtney L."/>
            <person name="Fronick C."/>
            <person name="Harrison M."/>
            <person name="Strong C."/>
            <person name="Farmer C."/>
            <person name="Delahaunty K."/>
            <person name="Markovic C."/>
            <person name="Hall O."/>
            <person name="Minx P."/>
            <person name="Tomlinson C."/>
            <person name="Mitreva M."/>
            <person name="Nelson J."/>
            <person name="Hou S."/>
            <person name="Wollam A."/>
            <person name="Pepin K.H."/>
            <person name="Johnson M."/>
            <person name="Bhonagiri V."/>
            <person name="Nash W.E."/>
            <person name="Warren W."/>
            <person name="Chinwalla A."/>
            <person name="Mardis E.R."/>
            <person name="Wilson R.K."/>
        </authorList>
    </citation>
    <scope>NUCLEOTIDE SEQUENCE [LARGE SCALE GENOMIC DNA]</scope>
    <source>
        <strain evidence="1">DSM 14469</strain>
    </source>
</reference>
<proteinExistence type="predicted"/>